<dbReference type="Proteomes" id="UP001295794">
    <property type="component" value="Unassembled WGS sequence"/>
</dbReference>
<feature type="domain" description="DRBM" evidence="2">
    <location>
        <begin position="110"/>
        <end position="176"/>
    </location>
</feature>
<reference evidence="3" key="1">
    <citation type="submission" date="2023-11" db="EMBL/GenBank/DDBJ databases">
        <authorList>
            <person name="De Vega J J."/>
            <person name="De Vega J J."/>
        </authorList>
    </citation>
    <scope>NUCLEOTIDE SEQUENCE</scope>
</reference>
<dbReference type="SMART" id="SM00358">
    <property type="entry name" value="DSRM"/>
    <property type="match status" value="1"/>
</dbReference>
<dbReference type="AlphaFoldDB" id="A0AAD2JVQ8"/>
<protein>
    <recommendedName>
        <fullName evidence="2">DRBM domain-containing protein</fullName>
    </recommendedName>
</protein>
<evidence type="ECO:0000313" key="3">
    <source>
        <dbReference type="EMBL" id="CAK5264608.1"/>
    </source>
</evidence>
<dbReference type="CDD" id="cd00048">
    <property type="entry name" value="DSRM_SF"/>
    <property type="match status" value="1"/>
</dbReference>
<gene>
    <name evidence="3" type="ORF">MYCIT1_LOCUS4914</name>
</gene>
<proteinExistence type="predicted"/>
<sequence>MRVVKHVRCIPDKYAEMSSPEESAALFRAYMGGARCGLGRRVGRAGIRPAMDPVARARHGRCRGGAEGKQADQDGEHSDDGGVIQAVGVFTSERRDLRAWLMSSSTSSKLPVVSLMAFNQAAAQRKIQVEYLDEWVDGKWVVSCVLNGIKKGSGSGQNKRTAKEEAVRDAHAQLGWYL</sequence>
<dbReference type="GO" id="GO:0003723">
    <property type="term" value="F:RNA binding"/>
    <property type="evidence" value="ECO:0007669"/>
    <property type="project" value="UniProtKB-UniRule"/>
</dbReference>
<evidence type="ECO:0000313" key="4">
    <source>
        <dbReference type="Proteomes" id="UP001295794"/>
    </source>
</evidence>
<evidence type="ECO:0000256" key="1">
    <source>
        <dbReference type="PROSITE-ProRule" id="PRU00266"/>
    </source>
</evidence>
<dbReference type="SUPFAM" id="SSF54768">
    <property type="entry name" value="dsRNA-binding domain-like"/>
    <property type="match status" value="1"/>
</dbReference>
<keyword evidence="1" id="KW-0694">RNA-binding</keyword>
<dbReference type="Gene3D" id="3.30.160.20">
    <property type="match status" value="1"/>
</dbReference>
<dbReference type="EMBL" id="CAVNYO010000062">
    <property type="protein sequence ID" value="CAK5264608.1"/>
    <property type="molecule type" value="Genomic_DNA"/>
</dbReference>
<dbReference type="PROSITE" id="PS50137">
    <property type="entry name" value="DS_RBD"/>
    <property type="match status" value="1"/>
</dbReference>
<comment type="caution">
    <text evidence="3">The sequence shown here is derived from an EMBL/GenBank/DDBJ whole genome shotgun (WGS) entry which is preliminary data.</text>
</comment>
<organism evidence="3 4">
    <name type="scientific">Mycena citricolor</name>
    <dbReference type="NCBI Taxonomy" id="2018698"/>
    <lineage>
        <taxon>Eukaryota</taxon>
        <taxon>Fungi</taxon>
        <taxon>Dikarya</taxon>
        <taxon>Basidiomycota</taxon>
        <taxon>Agaricomycotina</taxon>
        <taxon>Agaricomycetes</taxon>
        <taxon>Agaricomycetidae</taxon>
        <taxon>Agaricales</taxon>
        <taxon>Marasmiineae</taxon>
        <taxon>Mycenaceae</taxon>
        <taxon>Mycena</taxon>
    </lineage>
</organism>
<name>A0AAD2JVQ8_9AGAR</name>
<keyword evidence="4" id="KW-1185">Reference proteome</keyword>
<evidence type="ECO:0000259" key="2">
    <source>
        <dbReference type="PROSITE" id="PS50137"/>
    </source>
</evidence>
<accession>A0AAD2JVQ8</accession>
<dbReference type="InterPro" id="IPR014720">
    <property type="entry name" value="dsRBD_dom"/>
</dbReference>